<dbReference type="SUPFAM" id="SSF56317">
    <property type="entry name" value="Carbon-nitrogen hydrolase"/>
    <property type="match status" value="1"/>
</dbReference>
<dbReference type="PANTHER" id="PTHR43674">
    <property type="entry name" value="NITRILASE C965.09-RELATED"/>
    <property type="match status" value="1"/>
</dbReference>
<reference evidence="3 4" key="1">
    <citation type="submission" date="2022-08" db="EMBL/GenBank/DDBJ databases">
        <title>Tractidigestivibacter montrealensis type strain KD21.</title>
        <authorList>
            <person name="Diop K."/>
            <person name="Richard C."/>
            <person name="Routy B."/>
        </authorList>
    </citation>
    <scope>NUCLEOTIDE SEQUENCE [LARGE SCALE GENOMIC DNA]</scope>
    <source>
        <strain evidence="3 4">KD21</strain>
    </source>
</reference>
<dbReference type="RefSeq" id="WP_258499823.1">
    <property type="nucleotide sequence ID" value="NZ_JANSKA010000011.1"/>
</dbReference>
<protein>
    <submittedName>
        <fullName evidence="3">Carbon-nitrogen hydrolase family protein</fullName>
    </submittedName>
</protein>
<dbReference type="Pfam" id="PF00795">
    <property type="entry name" value="CN_hydrolase"/>
    <property type="match status" value="1"/>
</dbReference>
<sequence length="299" mass="32987">MEDIVTVAVVNFEPTWGDTHANCNRMIGYMRTASKRGADIVVFPETALSGYDVDADHEGDAQMHRQVAESVDGPCAKAFASAAKEYGLYAVYGAPERDGNAVYNAAFVVSPEGEVVGTYRKLHLPFKEAKWAERGQEPFMFDTPWGPVGVSICYDTYVFGEIMRYYRASGCRLIINCTAVDEFVTAENVRTAVEYLSATNNVYIASANCIGCIRENAMLGGSHIVGPSSHVPAIHYYAGQPFGAKGSDEQEMFLGTLDLSYVNKSFLAQQWADKNPDFTPGRYIDMYKKLANMDKFASR</sequence>
<evidence type="ECO:0000313" key="4">
    <source>
        <dbReference type="Proteomes" id="UP001204320"/>
    </source>
</evidence>
<dbReference type="EMBL" id="JANSKA010000011">
    <property type="protein sequence ID" value="MCR9037427.1"/>
    <property type="molecule type" value="Genomic_DNA"/>
</dbReference>
<comment type="caution">
    <text evidence="3">The sequence shown here is derived from an EMBL/GenBank/DDBJ whole genome shotgun (WGS) entry which is preliminary data.</text>
</comment>
<organism evidence="3 4">
    <name type="scientific">Tractidigestivibacter montrealensis</name>
    <dbReference type="NCBI Taxonomy" id="2972466"/>
    <lineage>
        <taxon>Bacteria</taxon>
        <taxon>Bacillati</taxon>
        <taxon>Actinomycetota</taxon>
        <taxon>Coriobacteriia</taxon>
        <taxon>Coriobacteriales</taxon>
        <taxon>Atopobiaceae</taxon>
        <taxon>Tractidigestivibacter</taxon>
    </lineage>
</organism>
<name>A0ABT1ZB24_9ACTN</name>
<proteinExistence type="predicted"/>
<evidence type="ECO:0000313" key="3">
    <source>
        <dbReference type="EMBL" id="MCR9037427.1"/>
    </source>
</evidence>
<dbReference type="CDD" id="cd07197">
    <property type="entry name" value="nitrilase"/>
    <property type="match status" value="1"/>
</dbReference>
<keyword evidence="1 3" id="KW-0378">Hydrolase</keyword>
<dbReference type="PROSITE" id="PS50263">
    <property type="entry name" value="CN_HYDROLASE"/>
    <property type="match status" value="1"/>
</dbReference>
<dbReference type="InterPro" id="IPR003010">
    <property type="entry name" value="C-N_Hydrolase"/>
</dbReference>
<evidence type="ECO:0000259" key="2">
    <source>
        <dbReference type="PROSITE" id="PS50263"/>
    </source>
</evidence>
<dbReference type="Gene3D" id="3.60.110.10">
    <property type="entry name" value="Carbon-nitrogen hydrolase"/>
    <property type="match status" value="1"/>
</dbReference>
<dbReference type="InterPro" id="IPR050345">
    <property type="entry name" value="Aliph_Amidase/BUP"/>
</dbReference>
<dbReference type="Proteomes" id="UP001204320">
    <property type="component" value="Unassembled WGS sequence"/>
</dbReference>
<accession>A0ABT1ZB24</accession>
<dbReference type="InterPro" id="IPR036526">
    <property type="entry name" value="C-N_Hydrolase_sf"/>
</dbReference>
<gene>
    <name evidence="3" type="ORF">NVS32_10780</name>
</gene>
<dbReference type="PANTHER" id="PTHR43674:SF16">
    <property type="entry name" value="CARBON-NITROGEN FAMILY, PUTATIVE (AFU_ORTHOLOGUE AFUA_5G02350)-RELATED"/>
    <property type="match status" value="1"/>
</dbReference>
<evidence type="ECO:0000256" key="1">
    <source>
        <dbReference type="ARBA" id="ARBA00022801"/>
    </source>
</evidence>
<feature type="domain" description="CN hydrolase" evidence="2">
    <location>
        <begin position="5"/>
        <end position="259"/>
    </location>
</feature>
<dbReference type="GO" id="GO:0016787">
    <property type="term" value="F:hydrolase activity"/>
    <property type="evidence" value="ECO:0007669"/>
    <property type="project" value="UniProtKB-KW"/>
</dbReference>
<keyword evidence="4" id="KW-1185">Reference proteome</keyword>